<gene>
    <name evidence="1" type="primary">ORF10190</name>
</gene>
<organism evidence="1">
    <name type="scientific">Arion vulgaris</name>
    <dbReference type="NCBI Taxonomy" id="1028688"/>
    <lineage>
        <taxon>Eukaryota</taxon>
        <taxon>Metazoa</taxon>
        <taxon>Spiralia</taxon>
        <taxon>Lophotrochozoa</taxon>
        <taxon>Mollusca</taxon>
        <taxon>Gastropoda</taxon>
        <taxon>Heterobranchia</taxon>
        <taxon>Euthyneura</taxon>
        <taxon>Panpulmonata</taxon>
        <taxon>Eupulmonata</taxon>
        <taxon>Stylommatophora</taxon>
        <taxon>Helicina</taxon>
        <taxon>Arionoidea</taxon>
        <taxon>Arionidae</taxon>
        <taxon>Arion</taxon>
    </lineage>
</organism>
<proteinExistence type="predicted"/>
<dbReference type="AlphaFoldDB" id="A0A0B6Y2Z0"/>
<sequence>YLHFPSGTIIPYVSMYNFFEELPYYEITTCTTLMRNFHNAKCQRVQLPWKNVMELHMQERLIHFDRLEMSRY</sequence>
<feature type="non-terminal residue" evidence="1">
    <location>
        <position position="72"/>
    </location>
</feature>
<reference evidence="1" key="1">
    <citation type="submission" date="2014-12" db="EMBL/GenBank/DDBJ databases">
        <title>Insight into the proteome of Arion vulgaris.</title>
        <authorList>
            <person name="Aradska J."/>
            <person name="Bulat T."/>
            <person name="Smidak R."/>
            <person name="Sarate P."/>
            <person name="Gangsoo J."/>
            <person name="Sialana F."/>
            <person name="Bilban M."/>
            <person name="Lubec G."/>
        </authorList>
    </citation>
    <scope>NUCLEOTIDE SEQUENCE</scope>
    <source>
        <tissue evidence="1">Skin</tissue>
    </source>
</reference>
<accession>A0A0B6Y2Z0</accession>
<feature type="non-terminal residue" evidence="1">
    <location>
        <position position="1"/>
    </location>
</feature>
<protein>
    <submittedName>
        <fullName evidence="1">Uncharacterized protein</fullName>
    </submittedName>
</protein>
<dbReference type="EMBL" id="HACG01003366">
    <property type="protein sequence ID" value="CEK50231.1"/>
    <property type="molecule type" value="Transcribed_RNA"/>
</dbReference>
<name>A0A0B6Y2Z0_9EUPU</name>
<evidence type="ECO:0000313" key="1">
    <source>
        <dbReference type="EMBL" id="CEK50231.1"/>
    </source>
</evidence>